<feature type="region of interest" description="Disordered" evidence="1">
    <location>
        <begin position="109"/>
        <end position="137"/>
    </location>
</feature>
<name>A0AA38RRH1_9PEZI</name>
<feature type="compositionally biased region" description="Basic and acidic residues" evidence="1">
    <location>
        <begin position="109"/>
        <end position="126"/>
    </location>
</feature>
<dbReference type="InterPro" id="IPR029498">
    <property type="entry name" value="HeLo_dom"/>
</dbReference>
<evidence type="ECO:0000313" key="3">
    <source>
        <dbReference type="EMBL" id="KAJ9155413.1"/>
    </source>
</evidence>
<organism evidence="3 4">
    <name type="scientific">Pleurostoma richardsiae</name>
    <dbReference type="NCBI Taxonomy" id="41990"/>
    <lineage>
        <taxon>Eukaryota</taxon>
        <taxon>Fungi</taxon>
        <taxon>Dikarya</taxon>
        <taxon>Ascomycota</taxon>
        <taxon>Pezizomycotina</taxon>
        <taxon>Sordariomycetes</taxon>
        <taxon>Sordariomycetidae</taxon>
        <taxon>Calosphaeriales</taxon>
        <taxon>Pleurostomataceae</taxon>
        <taxon>Pleurostoma</taxon>
    </lineage>
</organism>
<evidence type="ECO:0000256" key="1">
    <source>
        <dbReference type="SAM" id="MobiDB-lite"/>
    </source>
</evidence>
<dbReference type="Proteomes" id="UP001174694">
    <property type="component" value="Unassembled WGS sequence"/>
</dbReference>
<protein>
    <recommendedName>
        <fullName evidence="2">Prion-inhibition and propagation HeLo domain-containing protein</fullName>
    </recommendedName>
</protein>
<keyword evidence="4" id="KW-1185">Reference proteome</keyword>
<proteinExistence type="predicted"/>
<dbReference type="Gene3D" id="1.20.120.1020">
    <property type="entry name" value="Prion-inhibition and propagation, HeLo domain"/>
    <property type="match status" value="1"/>
</dbReference>
<dbReference type="InterPro" id="IPR038305">
    <property type="entry name" value="HeLo_sf"/>
</dbReference>
<accession>A0AA38RRH1</accession>
<evidence type="ECO:0000259" key="2">
    <source>
        <dbReference type="Pfam" id="PF14479"/>
    </source>
</evidence>
<reference evidence="3" key="1">
    <citation type="submission" date="2022-07" db="EMBL/GenBank/DDBJ databases">
        <title>Fungi with potential for degradation of polypropylene.</title>
        <authorList>
            <person name="Gostincar C."/>
        </authorList>
    </citation>
    <scope>NUCLEOTIDE SEQUENCE</scope>
    <source>
        <strain evidence="3">EXF-13308</strain>
    </source>
</reference>
<feature type="domain" description="Prion-inhibition and propagation HeLo" evidence="2">
    <location>
        <begin position="6"/>
        <end position="121"/>
    </location>
</feature>
<gene>
    <name evidence="3" type="ORF">NKR23_g2072</name>
</gene>
<dbReference type="AlphaFoldDB" id="A0AA38RRH1"/>
<evidence type="ECO:0000313" key="4">
    <source>
        <dbReference type="Proteomes" id="UP001174694"/>
    </source>
</evidence>
<sequence length="137" mass="15129">MAEAAGLVLGALGIAGLFKSCVDNFDIVVRARNFSEEFDLLCTELSLQQIRLVLWGESLGFVPSTDSNPSYHKALDRRPQVRRGITDSLLHLQNLLTKADVISGRYDLQETEKDGESAESNSRDAEVNLESYSLVDP</sequence>
<dbReference type="EMBL" id="JANBVO010000003">
    <property type="protein sequence ID" value="KAJ9155413.1"/>
    <property type="molecule type" value="Genomic_DNA"/>
</dbReference>
<comment type="caution">
    <text evidence="3">The sequence shown here is derived from an EMBL/GenBank/DDBJ whole genome shotgun (WGS) entry which is preliminary data.</text>
</comment>
<dbReference type="Pfam" id="PF14479">
    <property type="entry name" value="HeLo"/>
    <property type="match status" value="1"/>
</dbReference>